<evidence type="ECO:0000256" key="3">
    <source>
        <dbReference type="ARBA" id="ARBA00011245"/>
    </source>
</evidence>
<dbReference type="InterPro" id="IPR018323">
    <property type="entry name" value="OM_lipoprot_carrier_LolA_Pbac"/>
</dbReference>
<dbReference type="Gene3D" id="2.50.20.10">
    <property type="entry name" value="Lipoprotein localisation LolA/LolB/LppX"/>
    <property type="match status" value="1"/>
</dbReference>
<evidence type="ECO:0000256" key="6">
    <source>
        <dbReference type="ARBA" id="ARBA00022729"/>
    </source>
</evidence>
<accession>W7QN65</accession>
<keyword evidence="6 10" id="KW-0732">Signal</keyword>
<feature type="chain" id="PRO_5009024161" description="Outer-membrane lipoprotein carrier protein" evidence="10">
    <location>
        <begin position="23"/>
        <end position="208"/>
    </location>
</feature>
<dbReference type="InterPro" id="IPR004564">
    <property type="entry name" value="OM_lipoprot_carrier_LolA-like"/>
</dbReference>
<dbReference type="EMBL" id="ARZY01000012">
    <property type="protein sequence ID" value="EWH10392.1"/>
    <property type="molecule type" value="Genomic_DNA"/>
</dbReference>
<protein>
    <recommendedName>
        <fullName evidence="4 10">Outer-membrane lipoprotein carrier protein</fullName>
    </recommendedName>
</protein>
<dbReference type="GO" id="GO:0044874">
    <property type="term" value="P:lipoprotein localization to outer membrane"/>
    <property type="evidence" value="ECO:0007669"/>
    <property type="project" value="UniProtKB-UniRule"/>
</dbReference>
<dbReference type="PANTHER" id="PTHR35869:SF1">
    <property type="entry name" value="OUTER-MEMBRANE LIPOPROTEIN CARRIER PROTEIN"/>
    <property type="match status" value="1"/>
</dbReference>
<proteinExistence type="inferred from homology"/>
<evidence type="ECO:0000313" key="12">
    <source>
        <dbReference type="Proteomes" id="UP000019276"/>
    </source>
</evidence>
<keyword evidence="5 10" id="KW-0813">Transport</keyword>
<dbReference type="Proteomes" id="UP000019276">
    <property type="component" value="Unassembled WGS sequence"/>
</dbReference>
<evidence type="ECO:0000256" key="7">
    <source>
        <dbReference type="ARBA" id="ARBA00022764"/>
    </source>
</evidence>
<evidence type="ECO:0000256" key="2">
    <source>
        <dbReference type="ARBA" id="ARBA00007615"/>
    </source>
</evidence>
<dbReference type="SUPFAM" id="SSF89392">
    <property type="entry name" value="Prokaryotic lipoproteins and lipoprotein localization factors"/>
    <property type="match status" value="1"/>
</dbReference>
<evidence type="ECO:0000256" key="10">
    <source>
        <dbReference type="HAMAP-Rule" id="MF_00240"/>
    </source>
</evidence>
<keyword evidence="11" id="KW-0449">Lipoprotein</keyword>
<evidence type="ECO:0000256" key="8">
    <source>
        <dbReference type="ARBA" id="ARBA00022927"/>
    </source>
</evidence>
<dbReference type="eggNOG" id="COG2834">
    <property type="taxonomic scope" value="Bacteria"/>
</dbReference>
<comment type="caution">
    <text evidence="11">The sequence shown here is derived from an EMBL/GenBank/DDBJ whole genome shotgun (WGS) entry which is preliminary data.</text>
</comment>
<keyword evidence="7 10" id="KW-0574">Periplasm</keyword>
<keyword evidence="12" id="KW-1185">Reference proteome</keyword>
<evidence type="ECO:0000256" key="9">
    <source>
        <dbReference type="ARBA" id="ARBA00023186"/>
    </source>
</evidence>
<dbReference type="Pfam" id="PF03548">
    <property type="entry name" value="LolA"/>
    <property type="match status" value="1"/>
</dbReference>
<dbReference type="NCBIfam" id="TIGR00547">
    <property type="entry name" value="lolA"/>
    <property type="match status" value="1"/>
</dbReference>
<keyword evidence="8 10" id="KW-0653">Protein transport</keyword>
<sequence precursor="true">MQFIKKIVLGAAIAVMSNVTYANELVAELQQKLQSLAGFSAQFSQKVTDSQGKVVQTTQGQVDIVQPNKFRWQTYEPNENLLVSDGQSVWFFDPFVEQVSIYNYISLVDSNPILLLLQPTSDAWQAYEIAKVADKTYRIKAKSQEQQIDFVDLAFSETDQVTAINIKDRQNQLSEYAFSAFVEKNSGDYAANFFKFAITDGIEVDDQR</sequence>
<name>W7QN65_9ALTE</name>
<dbReference type="STRING" id="1328313.DS2_07963"/>
<dbReference type="InterPro" id="IPR029046">
    <property type="entry name" value="LolA/LolB/LppX"/>
</dbReference>
<evidence type="ECO:0000313" key="11">
    <source>
        <dbReference type="EMBL" id="EWH10392.1"/>
    </source>
</evidence>
<evidence type="ECO:0000256" key="5">
    <source>
        <dbReference type="ARBA" id="ARBA00022448"/>
    </source>
</evidence>
<evidence type="ECO:0000256" key="4">
    <source>
        <dbReference type="ARBA" id="ARBA00014035"/>
    </source>
</evidence>
<dbReference type="OrthoDB" id="9787361at2"/>
<reference evidence="11 12" key="1">
    <citation type="journal article" date="2014" name="Genome Announc.">
        <title>Draft Genome Sequence of the Agar-Degrading Bacterium Catenovulum sp. Strain DS-2, Isolated from Intestines of Haliotis diversicolor.</title>
        <authorList>
            <person name="Shan D."/>
            <person name="Li X."/>
            <person name="Gu Z."/>
            <person name="Wei G."/>
            <person name="Gao Z."/>
            <person name="Shao Z."/>
        </authorList>
    </citation>
    <scope>NUCLEOTIDE SEQUENCE [LARGE SCALE GENOMIC DNA]</scope>
    <source>
        <strain evidence="11 12">DS-2</strain>
    </source>
</reference>
<organism evidence="11 12">
    <name type="scientific">Catenovulum agarivorans DS-2</name>
    <dbReference type="NCBI Taxonomy" id="1328313"/>
    <lineage>
        <taxon>Bacteria</taxon>
        <taxon>Pseudomonadati</taxon>
        <taxon>Pseudomonadota</taxon>
        <taxon>Gammaproteobacteria</taxon>
        <taxon>Alteromonadales</taxon>
        <taxon>Alteromonadaceae</taxon>
        <taxon>Catenovulum</taxon>
    </lineage>
</organism>
<dbReference type="CDD" id="cd16325">
    <property type="entry name" value="LolA"/>
    <property type="match status" value="1"/>
</dbReference>
<evidence type="ECO:0000256" key="1">
    <source>
        <dbReference type="ARBA" id="ARBA00004418"/>
    </source>
</evidence>
<gene>
    <name evidence="10" type="primary">lolA</name>
    <name evidence="11" type="ORF">DS2_07963</name>
</gene>
<comment type="similarity">
    <text evidence="2 10">Belongs to the LolA family.</text>
</comment>
<keyword evidence="9 10" id="KW-0143">Chaperone</keyword>
<dbReference type="GO" id="GO:0030288">
    <property type="term" value="C:outer membrane-bounded periplasmic space"/>
    <property type="evidence" value="ECO:0007669"/>
    <property type="project" value="TreeGrafter"/>
</dbReference>
<dbReference type="AlphaFoldDB" id="W7QN65"/>
<dbReference type="PANTHER" id="PTHR35869">
    <property type="entry name" value="OUTER-MEMBRANE LIPOPROTEIN CARRIER PROTEIN"/>
    <property type="match status" value="1"/>
</dbReference>
<comment type="subcellular location">
    <subcellularLocation>
        <location evidence="1 10">Periplasm</location>
    </subcellularLocation>
</comment>
<comment type="function">
    <text evidence="10">Participates in the translocation of lipoproteins from the inner membrane to the outer membrane. Only forms a complex with a lipoprotein if the residue after the N-terminal Cys is not an aspartate (The Asp acts as a targeting signal to indicate that the lipoprotein should stay in the inner membrane).</text>
</comment>
<dbReference type="HAMAP" id="MF_00240">
    <property type="entry name" value="LolA"/>
    <property type="match status" value="1"/>
</dbReference>
<comment type="subunit">
    <text evidence="3 10">Monomer.</text>
</comment>
<dbReference type="RefSeq" id="WP_035014205.1">
    <property type="nucleotide sequence ID" value="NZ_ARZY01000012.1"/>
</dbReference>
<dbReference type="GO" id="GO:0042953">
    <property type="term" value="P:lipoprotein transport"/>
    <property type="evidence" value="ECO:0007669"/>
    <property type="project" value="InterPro"/>
</dbReference>
<feature type="signal peptide" evidence="10">
    <location>
        <begin position="1"/>
        <end position="22"/>
    </location>
</feature>